<evidence type="ECO:0000256" key="3">
    <source>
        <dbReference type="ARBA" id="ARBA00022676"/>
    </source>
</evidence>
<comment type="subcellular location">
    <subcellularLocation>
        <location evidence="1">Cell membrane</location>
        <topology evidence="1">Multi-pass membrane protein</topology>
    </subcellularLocation>
</comment>
<evidence type="ECO:0000256" key="2">
    <source>
        <dbReference type="ARBA" id="ARBA00022475"/>
    </source>
</evidence>
<feature type="transmembrane region" description="Helical" evidence="9">
    <location>
        <begin position="304"/>
        <end position="322"/>
    </location>
</feature>
<feature type="domain" description="Glycosyltransferase RgtA/B/C/D-like" evidence="10">
    <location>
        <begin position="112"/>
        <end position="240"/>
    </location>
</feature>
<dbReference type="PANTHER" id="PTHR33908">
    <property type="entry name" value="MANNOSYLTRANSFERASE YKCB-RELATED"/>
    <property type="match status" value="1"/>
</dbReference>
<dbReference type="InterPro" id="IPR038731">
    <property type="entry name" value="RgtA/B/C-like"/>
</dbReference>
<feature type="transmembrane region" description="Helical" evidence="9">
    <location>
        <begin position="334"/>
        <end position="351"/>
    </location>
</feature>
<dbReference type="InterPro" id="IPR050297">
    <property type="entry name" value="LipidA_mod_glycosyltrf_83"/>
</dbReference>
<accession>A0A512IAC2</accession>
<evidence type="ECO:0000256" key="1">
    <source>
        <dbReference type="ARBA" id="ARBA00004651"/>
    </source>
</evidence>
<feature type="transmembrane region" description="Helical" evidence="9">
    <location>
        <begin position="227"/>
        <end position="248"/>
    </location>
</feature>
<keyword evidence="6 9" id="KW-1133">Transmembrane helix</keyword>
<dbReference type="AlphaFoldDB" id="A0A512IAC2"/>
<dbReference type="GO" id="GO:0009103">
    <property type="term" value="P:lipopolysaccharide biosynthetic process"/>
    <property type="evidence" value="ECO:0007669"/>
    <property type="project" value="UniProtKB-ARBA"/>
</dbReference>
<protein>
    <recommendedName>
        <fullName evidence="10">Glycosyltransferase RgtA/B/C/D-like domain-containing protein</fullName>
    </recommendedName>
</protein>
<dbReference type="GO" id="GO:0016763">
    <property type="term" value="F:pentosyltransferase activity"/>
    <property type="evidence" value="ECO:0007669"/>
    <property type="project" value="TreeGrafter"/>
</dbReference>
<organism evidence="11 12">
    <name type="scientific">Kocuria turfanensis</name>
    <dbReference type="NCBI Taxonomy" id="388357"/>
    <lineage>
        <taxon>Bacteria</taxon>
        <taxon>Bacillati</taxon>
        <taxon>Actinomycetota</taxon>
        <taxon>Actinomycetes</taxon>
        <taxon>Micrococcales</taxon>
        <taxon>Micrococcaceae</taxon>
        <taxon>Kocuria</taxon>
    </lineage>
</organism>
<keyword evidence="12" id="KW-1185">Reference proteome</keyword>
<evidence type="ECO:0000256" key="4">
    <source>
        <dbReference type="ARBA" id="ARBA00022679"/>
    </source>
</evidence>
<proteinExistence type="predicted"/>
<keyword evidence="2" id="KW-1003">Cell membrane</keyword>
<feature type="region of interest" description="Disordered" evidence="8">
    <location>
        <begin position="1"/>
        <end position="22"/>
    </location>
</feature>
<evidence type="ECO:0000256" key="7">
    <source>
        <dbReference type="ARBA" id="ARBA00023136"/>
    </source>
</evidence>
<feature type="transmembrane region" description="Helical" evidence="9">
    <location>
        <begin position="142"/>
        <end position="175"/>
    </location>
</feature>
<dbReference type="RefSeq" id="WP_062736649.1">
    <property type="nucleotide sequence ID" value="NZ_BJZS01000022.1"/>
</dbReference>
<feature type="transmembrane region" description="Helical" evidence="9">
    <location>
        <begin position="187"/>
        <end position="215"/>
    </location>
</feature>
<evidence type="ECO:0000256" key="6">
    <source>
        <dbReference type="ARBA" id="ARBA00022989"/>
    </source>
</evidence>
<evidence type="ECO:0000259" key="10">
    <source>
        <dbReference type="Pfam" id="PF13231"/>
    </source>
</evidence>
<feature type="transmembrane region" description="Helical" evidence="9">
    <location>
        <begin position="111"/>
        <end position="130"/>
    </location>
</feature>
<evidence type="ECO:0000313" key="11">
    <source>
        <dbReference type="EMBL" id="GEO94646.1"/>
    </source>
</evidence>
<dbReference type="EMBL" id="BJZS01000022">
    <property type="protein sequence ID" value="GEO94646.1"/>
    <property type="molecule type" value="Genomic_DNA"/>
</dbReference>
<evidence type="ECO:0000313" key="12">
    <source>
        <dbReference type="Proteomes" id="UP000321103"/>
    </source>
</evidence>
<gene>
    <name evidence="11" type="ORF">KTU01_07690</name>
</gene>
<keyword evidence="3" id="KW-0328">Glycosyltransferase</keyword>
<reference evidence="11 12" key="1">
    <citation type="submission" date="2019-07" db="EMBL/GenBank/DDBJ databases">
        <title>Whole genome shotgun sequence of Kocuria turfanensis NBRC 107627.</title>
        <authorList>
            <person name="Hosoyama A."/>
            <person name="Uohara A."/>
            <person name="Ohji S."/>
            <person name="Ichikawa N."/>
        </authorList>
    </citation>
    <scope>NUCLEOTIDE SEQUENCE [LARGE SCALE GENOMIC DNA]</scope>
    <source>
        <strain evidence="11 12">NBRC 107627</strain>
    </source>
</reference>
<feature type="transmembrane region" description="Helical" evidence="9">
    <location>
        <begin position="277"/>
        <end position="297"/>
    </location>
</feature>
<evidence type="ECO:0000256" key="9">
    <source>
        <dbReference type="SAM" id="Phobius"/>
    </source>
</evidence>
<dbReference type="Proteomes" id="UP000321103">
    <property type="component" value="Unassembled WGS sequence"/>
</dbReference>
<keyword evidence="4" id="KW-0808">Transferase</keyword>
<dbReference type="PANTHER" id="PTHR33908:SF11">
    <property type="entry name" value="MEMBRANE PROTEIN"/>
    <property type="match status" value="1"/>
</dbReference>
<evidence type="ECO:0000256" key="5">
    <source>
        <dbReference type="ARBA" id="ARBA00022692"/>
    </source>
</evidence>
<feature type="transmembrane region" description="Helical" evidence="9">
    <location>
        <begin position="358"/>
        <end position="378"/>
    </location>
</feature>
<keyword evidence="5 9" id="KW-0812">Transmembrane</keyword>
<sequence length="502" mass="54178">MSTSQIARPAEPPTPGRSNAPLFPDHVRTTASRWTERLALPFLVLLQVLLSLRLSNTAFEDEALYVQAGRDLLEHWRTGAYVVELGSYFSGAPAAYPVLAGLLDEVGGLELVRAFSLACIVVTMLCVRAITAQLFDRTTGDLAGFAFAVTGPVVLVSTLATFDALCLMLLAVALWLGLTRTSVTSSLLAGLALAGAAVVKYTGAAFIPVVLGVALLAARRQTGTKALLRMGIAALVTVTTLIVLYVLWGERVHEGIFFTTTGREALDAAPLSLLLDYVVKDIGLLVVLALLGGVFVTQSLRSTLFLLGLFAGGSGLVLSQMYLGEAVSFEKHMAYSALFLAPLAGRALAALAKPTEQVILLVMLMGALMVSGVTRSHAMYEWPNMERVLAEVEAQDLRPGQYFSTQSLTLGYYTKPDHPQVQWSGHYDLAAADLEAVEKAVNERTYEMIIVSADSSGNSRIGAQMEAMREAALDSPHYELIADPFPVEGWLDEDWYIFQLDR</sequence>
<name>A0A512IAC2_9MICC</name>
<dbReference type="GO" id="GO:0005886">
    <property type="term" value="C:plasma membrane"/>
    <property type="evidence" value="ECO:0007669"/>
    <property type="project" value="UniProtKB-SubCell"/>
</dbReference>
<evidence type="ECO:0000256" key="8">
    <source>
        <dbReference type="SAM" id="MobiDB-lite"/>
    </source>
</evidence>
<dbReference type="Pfam" id="PF13231">
    <property type="entry name" value="PMT_2"/>
    <property type="match status" value="1"/>
</dbReference>
<comment type="caution">
    <text evidence="11">The sequence shown here is derived from an EMBL/GenBank/DDBJ whole genome shotgun (WGS) entry which is preliminary data.</text>
</comment>
<keyword evidence="7 9" id="KW-0472">Membrane</keyword>